<sequence>MLEDYAEELKEEKEKNRLLTGQLSILKTSTIISPLPQKKKNLKEVPILRFDSDDEEENKKENPKASSTSKNVGNGGENSKASTSKGGNEGENSKMVNFSKLKDAVFGLVNFFYTRCFSFASCTKNDVSEPSSVVDAKDKDGQKHSEERLTFSDYFEVCPIFQLSTK</sequence>
<feature type="compositionally biased region" description="Polar residues" evidence="1">
    <location>
        <begin position="64"/>
        <end position="86"/>
    </location>
</feature>
<feature type="region of interest" description="Disordered" evidence="1">
    <location>
        <begin position="43"/>
        <end position="93"/>
    </location>
</feature>
<evidence type="ECO:0000313" key="3">
    <source>
        <dbReference type="WBParaSite" id="scaffold53287_cov284.g25517"/>
    </source>
</evidence>
<dbReference type="WBParaSite" id="scaffold53287_cov284.g25517">
    <property type="protein sequence ID" value="scaffold53287_cov284.g25517"/>
    <property type="gene ID" value="scaffold53287_cov284.g25517"/>
</dbReference>
<name>A0A915MY49_MELJA</name>
<keyword evidence="2" id="KW-1185">Reference proteome</keyword>
<protein>
    <submittedName>
        <fullName evidence="3">Uncharacterized protein</fullName>
    </submittedName>
</protein>
<evidence type="ECO:0000313" key="2">
    <source>
        <dbReference type="Proteomes" id="UP000887561"/>
    </source>
</evidence>
<proteinExistence type="predicted"/>
<reference evidence="3" key="1">
    <citation type="submission" date="2022-11" db="UniProtKB">
        <authorList>
            <consortium name="WormBaseParasite"/>
        </authorList>
    </citation>
    <scope>IDENTIFICATION</scope>
</reference>
<dbReference type="AlphaFoldDB" id="A0A915MY49"/>
<accession>A0A915MY49</accession>
<evidence type="ECO:0000256" key="1">
    <source>
        <dbReference type="SAM" id="MobiDB-lite"/>
    </source>
</evidence>
<organism evidence="2 3">
    <name type="scientific">Meloidogyne javanica</name>
    <name type="common">Root-knot nematode worm</name>
    <dbReference type="NCBI Taxonomy" id="6303"/>
    <lineage>
        <taxon>Eukaryota</taxon>
        <taxon>Metazoa</taxon>
        <taxon>Ecdysozoa</taxon>
        <taxon>Nematoda</taxon>
        <taxon>Chromadorea</taxon>
        <taxon>Rhabditida</taxon>
        <taxon>Tylenchina</taxon>
        <taxon>Tylenchomorpha</taxon>
        <taxon>Tylenchoidea</taxon>
        <taxon>Meloidogynidae</taxon>
        <taxon>Meloidogyninae</taxon>
        <taxon>Meloidogyne</taxon>
        <taxon>Meloidogyne incognita group</taxon>
    </lineage>
</organism>
<dbReference type="Proteomes" id="UP000887561">
    <property type="component" value="Unplaced"/>
</dbReference>